<feature type="region of interest" description="Disordered" evidence="1">
    <location>
        <begin position="1"/>
        <end position="20"/>
    </location>
</feature>
<reference evidence="2" key="1">
    <citation type="journal article" date="2020" name="New Phytol.">
        <title>Comparative genomics reveals dynamic genome evolution in host specialist ectomycorrhizal fungi.</title>
        <authorList>
            <person name="Lofgren L.A."/>
            <person name="Nguyen N.H."/>
            <person name="Vilgalys R."/>
            <person name="Ruytinx J."/>
            <person name="Liao H.L."/>
            <person name="Branco S."/>
            <person name="Kuo A."/>
            <person name="LaButti K."/>
            <person name="Lipzen A."/>
            <person name="Andreopoulos W."/>
            <person name="Pangilinan J."/>
            <person name="Riley R."/>
            <person name="Hundley H."/>
            <person name="Na H."/>
            <person name="Barry K."/>
            <person name="Grigoriev I.V."/>
            <person name="Stajich J.E."/>
            <person name="Kennedy P.G."/>
        </authorList>
    </citation>
    <scope>NUCLEOTIDE SEQUENCE</scope>
    <source>
        <strain evidence="2">DOB743</strain>
    </source>
</reference>
<evidence type="ECO:0000313" key="3">
    <source>
        <dbReference type="Proteomes" id="UP000714275"/>
    </source>
</evidence>
<gene>
    <name evidence="2" type="ORF">EV702DRAFT_1046653</name>
</gene>
<dbReference type="AlphaFoldDB" id="A0A9P7D1N6"/>
<accession>A0A9P7D1N6</accession>
<protein>
    <submittedName>
        <fullName evidence="2">Uncharacterized protein</fullName>
    </submittedName>
</protein>
<evidence type="ECO:0000313" key="2">
    <source>
        <dbReference type="EMBL" id="KAG1775757.1"/>
    </source>
</evidence>
<organism evidence="2 3">
    <name type="scientific">Suillus placidus</name>
    <dbReference type="NCBI Taxonomy" id="48579"/>
    <lineage>
        <taxon>Eukaryota</taxon>
        <taxon>Fungi</taxon>
        <taxon>Dikarya</taxon>
        <taxon>Basidiomycota</taxon>
        <taxon>Agaricomycotina</taxon>
        <taxon>Agaricomycetes</taxon>
        <taxon>Agaricomycetidae</taxon>
        <taxon>Boletales</taxon>
        <taxon>Suillineae</taxon>
        <taxon>Suillaceae</taxon>
        <taxon>Suillus</taxon>
    </lineage>
</organism>
<dbReference type="EMBL" id="JABBWD010000031">
    <property type="protein sequence ID" value="KAG1775757.1"/>
    <property type="molecule type" value="Genomic_DNA"/>
</dbReference>
<sequence>MAPKTTGGVAPRRTRTSGTGPTLQVAAEALVAAKALVPPQAVKEMVRSCLPVRSASLNPSNDFCLLCQDGSEGSCMYECDEPGCPCLEDLKHADTMFRCIHCHTALDQKLEKVTPYHRFLRAGEPILSSFLPIGGRLEVSTCSQMSAIPTLIVHFQLIGLEDTASLVDAARSYLASYFPDGRLRLSNVVFDLGTDDKTKNYSQECAKLVNDIMKDCGYQKLCIVITNHTNNDNGNPYFGYGEGDSQAYITDTVPEFMNALLRPWRKVIKRAKDTTLFFLGCGALVNKPEAFRGLRFRIYRQAFSPILYLPSFAQLVIVEGFTLSEAFPDILNQSGLGMHTDVIRMTLRSKDNDPAAPLLECIRYSWAHAKALSTVWVPVFLEENRHRCLMQAFGLPVFICALWPWRLECYERNYTLQDLHLQGPTKLKTAARAQMKCRLVGDPF</sequence>
<proteinExistence type="predicted"/>
<name>A0A9P7D1N6_9AGAM</name>
<evidence type="ECO:0000256" key="1">
    <source>
        <dbReference type="SAM" id="MobiDB-lite"/>
    </source>
</evidence>
<dbReference type="Proteomes" id="UP000714275">
    <property type="component" value="Unassembled WGS sequence"/>
</dbReference>
<dbReference type="OrthoDB" id="2693558at2759"/>
<keyword evidence="3" id="KW-1185">Reference proteome</keyword>
<comment type="caution">
    <text evidence="2">The sequence shown here is derived from an EMBL/GenBank/DDBJ whole genome shotgun (WGS) entry which is preliminary data.</text>
</comment>